<keyword evidence="1" id="KW-0472">Membrane</keyword>
<sequence length="60" mass="6451">MNLTDFPDEIRGDVLDGRPAPWVKKPIVSPREAAALIGAFTLGALSVVAVVTVARHLQRD</sequence>
<dbReference type="RefSeq" id="WP_374346799.1">
    <property type="nucleotide sequence ID" value="NZ_JBHTLQ010000016.1"/>
</dbReference>
<evidence type="ECO:0000313" key="2">
    <source>
        <dbReference type="EMBL" id="MFD1190772.1"/>
    </source>
</evidence>
<protein>
    <submittedName>
        <fullName evidence="2">Uncharacterized protein</fullName>
    </submittedName>
</protein>
<dbReference type="Proteomes" id="UP001597216">
    <property type="component" value="Unassembled WGS sequence"/>
</dbReference>
<comment type="caution">
    <text evidence="2">The sequence shown here is derived from an EMBL/GenBank/DDBJ whole genome shotgun (WGS) entry which is preliminary data.</text>
</comment>
<keyword evidence="1" id="KW-0812">Transmembrane</keyword>
<feature type="transmembrane region" description="Helical" evidence="1">
    <location>
        <begin position="33"/>
        <end position="54"/>
    </location>
</feature>
<keyword evidence="3" id="KW-1185">Reference proteome</keyword>
<reference evidence="3" key="1">
    <citation type="journal article" date="2019" name="Int. J. Syst. Evol. Microbiol.">
        <title>The Global Catalogue of Microorganisms (GCM) 10K type strain sequencing project: providing services to taxonomists for standard genome sequencing and annotation.</title>
        <authorList>
            <consortium name="The Broad Institute Genomics Platform"/>
            <consortium name="The Broad Institute Genome Sequencing Center for Infectious Disease"/>
            <person name="Wu L."/>
            <person name="Ma J."/>
        </authorList>
    </citation>
    <scope>NUCLEOTIDE SEQUENCE [LARGE SCALE GENOMIC DNA]</scope>
    <source>
        <strain evidence="3">CCUG 55074</strain>
    </source>
</reference>
<evidence type="ECO:0000256" key="1">
    <source>
        <dbReference type="SAM" id="Phobius"/>
    </source>
</evidence>
<gene>
    <name evidence="2" type="ORF">ACFQ27_09290</name>
</gene>
<organism evidence="2 3">
    <name type="scientific">Phenylobacterium conjunctum</name>
    <dbReference type="NCBI Taxonomy" id="1298959"/>
    <lineage>
        <taxon>Bacteria</taxon>
        <taxon>Pseudomonadati</taxon>
        <taxon>Pseudomonadota</taxon>
        <taxon>Alphaproteobacteria</taxon>
        <taxon>Caulobacterales</taxon>
        <taxon>Caulobacteraceae</taxon>
        <taxon>Phenylobacterium</taxon>
    </lineage>
</organism>
<accession>A0ABW3T209</accession>
<keyword evidence="1" id="KW-1133">Transmembrane helix</keyword>
<name>A0ABW3T209_9CAUL</name>
<proteinExistence type="predicted"/>
<dbReference type="EMBL" id="JBHTLQ010000016">
    <property type="protein sequence ID" value="MFD1190772.1"/>
    <property type="molecule type" value="Genomic_DNA"/>
</dbReference>
<evidence type="ECO:0000313" key="3">
    <source>
        <dbReference type="Proteomes" id="UP001597216"/>
    </source>
</evidence>